<dbReference type="Proteomes" id="UP000055024">
    <property type="component" value="Unassembled WGS sequence"/>
</dbReference>
<evidence type="ECO:0000313" key="2">
    <source>
        <dbReference type="Proteomes" id="UP000055024"/>
    </source>
</evidence>
<organism evidence="1 2">
    <name type="scientific">Trichinella zimbabwensis</name>
    <dbReference type="NCBI Taxonomy" id="268475"/>
    <lineage>
        <taxon>Eukaryota</taxon>
        <taxon>Metazoa</taxon>
        <taxon>Ecdysozoa</taxon>
        <taxon>Nematoda</taxon>
        <taxon>Enoplea</taxon>
        <taxon>Dorylaimia</taxon>
        <taxon>Trichinellida</taxon>
        <taxon>Trichinellidae</taxon>
        <taxon>Trichinella</taxon>
    </lineage>
</organism>
<evidence type="ECO:0000313" key="1">
    <source>
        <dbReference type="EMBL" id="KRZ17879.1"/>
    </source>
</evidence>
<dbReference type="AlphaFoldDB" id="A0A0V1I5Z3"/>
<name>A0A0V1I5Z3_9BILA</name>
<dbReference type="EMBL" id="JYDP01000005">
    <property type="protein sequence ID" value="KRZ17879.1"/>
    <property type="molecule type" value="Genomic_DNA"/>
</dbReference>
<sequence>MRTVQPALPIAAHGFSSECREAQKSRLVNLWLSPFSGASRRPVKALTMEKLCDNIVRSKIPIQRALWSRFN</sequence>
<reference evidence="1 2" key="1">
    <citation type="submission" date="2015-01" db="EMBL/GenBank/DDBJ databases">
        <title>Evolution of Trichinella species and genotypes.</title>
        <authorList>
            <person name="Korhonen P.K."/>
            <person name="Edoardo P."/>
            <person name="Giuseppe L.R."/>
            <person name="Gasser R.B."/>
        </authorList>
    </citation>
    <scope>NUCLEOTIDE SEQUENCE [LARGE SCALE GENOMIC DNA]</scope>
    <source>
        <strain evidence="1">ISS1029</strain>
    </source>
</reference>
<gene>
    <name evidence="1" type="ORF">T11_8330</name>
</gene>
<keyword evidence="2" id="KW-1185">Reference proteome</keyword>
<proteinExistence type="predicted"/>
<accession>A0A0V1I5Z3</accession>
<protein>
    <submittedName>
        <fullName evidence="1">Uncharacterized protein</fullName>
    </submittedName>
</protein>
<comment type="caution">
    <text evidence="1">The sequence shown here is derived from an EMBL/GenBank/DDBJ whole genome shotgun (WGS) entry which is preliminary data.</text>
</comment>